<evidence type="ECO:0000313" key="1">
    <source>
        <dbReference type="EMBL" id="MBB5641373.1"/>
    </source>
</evidence>
<name>A0A7W8ZW75_9MICO</name>
<organism evidence="1 2">
    <name type="scientific">Cryobacterium roopkundense</name>
    <dbReference type="NCBI Taxonomy" id="1001240"/>
    <lineage>
        <taxon>Bacteria</taxon>
        <taxon>Bacillati</taxon>
        <taxon>Actinomycetota</taxon>
        <taxon>Actinomycetes</taxon>
        <taxon>Micrococcales</taxon>
        <taxon>Microbacteriaceae</taxon>
        <taxon>Cryobacterium</taxon>
    </lineage>
</organism>
<dbReference type="OrthoDB" id="5123240at2"/>
<dbReference type="AlphaFoldDB" id="A0A7W8ZW75"/>
<sequence>MTTRLNFHDALPIHTVEQARERVFELVGRAIRYQLWLMLLDADGHQLPILIPIEGIPLRPEPGGMTPLATGIGAMLNERGPGGSVILALERPGSAGLTAPDQAWARELSTAFGKVMAITGMFVAHDDGVCVLSDGVDG</sequence>
<dbReference type="Proteomes" id="UP000561726">
    <property type="component" value="Unassembled WGS sequence"/>
</dbReference>
<evidence type="ECO:0000313" key="2">
    <source>
        <dbReference type="Proteomes" id="UP000561726"/>
    </source>
</evidence>
<reference evidence="1 2" key="1">
    <citation type="submission" date="2020-08" db="EMBL/GenBank/DDBJ databases">
        <title>Sequencing the genomes of 1000 actinobacteria strains.</title>
        <authorList>
            <person name="Klenk H.-P."/>
        </authorList>
    </citation>
    <scope>NUCLEOTIDE SEQUENCE [LARGE SCALE GENOMIC DNA]</scope>
    <source>
        <strain evidence="1 2">DSM 21065</strain>
    </source>
</reference>
<accession>A0A7W8ZW75</accession>
<dbReference type="EMBL" id="JACHBQ010000001">
    <property type="protein sequence ID" value="MBB5641373.1"/>
    <property type="molecule type" value="Genomic_DNA"/>
</dbReference>
<protein>
    <submittedName>
        <fullName evidence="1">Uncharacterized protein</fullName>
    </submittedName>
</protein>
<comment type="caution">
    <text evidence="1">The sequence shown here is derived from an EMBL/GenBank/DDBJ whole genome shotgun (WGS) entry which is preliminary data.</text>
</comment>
<proteinExistence type="predicted"/>
<dbReference type="RefSeq" id="WP_052542056.1">
    <property type="nucleotide sequence ID" value="NZ_JACHBQ010000001.1"/>
</dbReference>
<gene>
    <name evidence="1" type="ORF">BJ997_001921</name>
</gene>